<feature type="binding site" evidence="7">
    <location>
        <begin position="124"/>
        <end position="127"/>
    </location>
    <ligand>
        <name>substrate</name>
    </ligand>
</feature>
<feature type="binding site" evidence="7">
    <location>
        <position position="172"/>
    </location>
    <ligand>
        <name>beta-D-fructose 1,6-bisphosphate</name>
        <dbReference type="ChEBI" id="CHEBI:32966"/>
        <note>allosteric activator</note>
    </ligand>
</feature>
<feature type="binding site" evidence="7 9">
    <location>
        <begin position="122"/>
        <end position="124"/>
    </location>
    <ligand>
        <name>NAD(+)</name>
        <dbReference type="ChEBI" id="CHEBI:57540"/>
    </ligand>
</feature>
<feature type="binding site" evidence="7">
    <location>
        <begin position="152"/>
        <end position="155"/>
    </location>
    <ligand>
        <name>substrate</name>
    </ligand>
</feature>
<evidence type="ECO:0000259" key="10">
    <source>
        <dbReference type="Pfam" id="PF00056"/>
    </source>
</evidence>
<comment type="function">
    <text evidence="7">Catalyzes the conversion of lactate to pyruvate.</text>
</comment>
<keyword evidence="7" id="KW-0963">Cytoplasm</keyword>
<feature type="binding site" evidence="7">
    <location>
        <position position="43"/>
    </location>
    <ligand>
        <name>NAD(+)</name>
        <dbReference type="ChEBI" id="CHEBI:57540"/>
    </ligand>
</feature>
<evidence type="ECO:0000313" key="12">
    <source>
        <dbReference type="EMBL" id="HJA04091.1"/>
    </source>
</evidence>
<dbReference type="AlphaFoldDB" id="A0A9D2H5I1"/>
<keyword evidence="7" id="KW-0021">Allosteric enzyme</keyword>
<feature type="binding site" evidence="7">
    <location>
        <position position="147"/>
    </location>
    <ligand>
        <name>NAD(+)</name>
        <dbReference type="ChEBI" id="CHEBI:57540"/>
    </ligand>
</feature>
<dbReference type="Proteomes" id="UP000824220">
    <property type="component" value="Unassembled WGS sequence"/>
</dbReference>
<dbReference type="GO" id="GO:0006089">
    <property type="term" value="P:lactate metabolic process"/>
    <property type="evidence" value="ECO:0007669"/>
    <property type="project" value="TreeGrafter"/>
</dbReference>
<evidence type="ECO:0000313" key="13">
    <source>
        <dbReference type="Proteomes" id="UP000824220"/>
    </source>
</evidence>
<dbReference type="EC" id="1.1.1.27" evidence="3 7"/>
<dbReference type="InterPro" id="IPR001557">
    <property type="entry name" value="L-lactate/malate_DH"/>
</dbReference>
<dbReference type="PRINTS" id="PR00086">
    <property type="entry name" value="LLDHDRGNASE"/>
</dbReference>
<feature type="binding site" evidence="9">
    <location>
        <position position="99"/>
    </location>
    <ligand>
        <name>NAD(+)</name>
        <dbReference type="ChEBI" id="CHEBI:57540"/>
    </ligand>
</feature>
<feature type="binding site" evidence="7">
    <location>
        <position position="105"/>
    </location>
    <ligand>
        <name>NAD(+)</name>
        <dbReference type="ChEBI" id="CHEBI:57540"/>
    </ligand>
</feature>
<dbReference type="Gene3D" id="3.90.110.10">
    <property type="entry name" value="Lactate dehydrogenase/glycoside hydrolase, family 4, C-terminal"/>
    <property type="match status" value="1"/>
</dbReference>
<feature type="binding site" evidence="7">
    <location>
        <position position="86"/>
    </location>
    <ligand>
        <name>substrate</name>
    </ligand>
</feature>
<dbReference type="Gene3D" id="3.40.50.720">
    <property type="entry name" value="NAD(P)-binding Rossmann-like Domain"/>
    <property type="match status" value="1"/>
</dbReference>
<feature type="binding site" evidence="7">
    <location>
        <begin position="83"/>
        <end position="84"/>
    </location>
    <ligand>
        <name>NAD(+)</name>
        <dbReference type="ChEBI" id="CHEBI:57540"/>
    </ligand>
</feature>
<feature type="binding site" evidence="7">
    <location>
        <position position="17"/>
    </location>
    <ligand>
        <name>NAD(+)</name>
        <dbReference type="ChEBI" id="CHEBI:57540"/>
    </ligand>
</feature>
<evidence type="ECO:0000256" key="7">
    <source>
        <dbReference type="HAMAP-Rule" id="MF_00488"/>
    </source>
</evidence>
<dbReference type="PIRSF" id="PIRSF000102">
    <property type="entry name" value="Lac_mal_DH"/>
    <property type="match status" value="1"/>
</dbReference>
<evidence type="ECO:0000256" key="4">
    <source>
        <dbReference type="ARBA" id="ARBA00023002"/>
    </source>
</evidence>
<dbReference type="GO" id="GO:0005737">
    <property type="term" value="C:cytoplasm"/>
    <property type="evidence" value="ECO:0007669"/>
    <property type="project" value="UniProtKB-SubCell"/>
</dbReference>
<dbReference type="InterPro" id="IPR011304">
    <property type="entry name" value="L-lactate_DH"/>
</dbReference>
<evidence type="ECO:0000256" key="3">
    <source>
        <dbReference type="ARBA" id="ARBA00012967"/>
    </source>
</evidence>
<dbReference type="InterPro" id="IPR018177">
    <property type="entry name" value="L-lactate_DH_AS"/>
</dbReference>
<feature type="binding site" evidence="7 9">
    <location>
        <position position="38"/>
    </location>
    <ligand>
        <name>NAD(+)</name>
        <dbReference type="ChEBI" id="CHEBI:57540"/>
    </ligand>
</feature>
<keyword evidence="7" id="KW-0597">Phosphoprotein</keyword>
<feature type="modified residue" description="Phosphotyrosine" evidence="7">
    <location>
        <position position="221"/>
    </location>
</feature>
<evidence type="ECO:0000256" key="9">
    <source>
        <dbReference type="PIRSR" id="PIRSR000102-3"/>
    </source>
</evidence>
<dbReference type="SUPFAM" id="SSF56327">
    <property type="entry name" value="LDH C-terminal domain-like"/>
    <property type="match status" value="1"/>
</dbReference>
<comment type="activity regulation">
    <text evidence="7">Allosterically activated by fructose 1,6-bisphosphate (FBP).</text>
</comment>
<accession>A0A9D2H5I1</accession>
<comment type="caution">
    <text evidence="7">Lacks conserved residue(s) required for the propagation of feature annotation.</text>
</comment>
<comment type="subunit">
    <text evidence="7">Homotetramer.</text>
</comment>
<dbReference type="InterPro" id="IPR022383">
    <property type="entry name" value="Lactate/malate_DH_C"/>
</dbReference>
<feature type="domain" description="Lactate/malate dehydrogenase N-terminal" evidence="10">
    <location>
        <begin position="8"/>
        <end position="145"/>
    </location>
</feature>
<dbReference type="InterPro" id="IPR001236">
    <property type="entry name" value="Lactate/malate_DH_N"/>
</dbReference>
<organism evidence="12 13">
    <name type="scientific">Candidatus Microbacterium stercoravium</name>
    <dbReference type="NCBI Taxonomy" id="2838697"/>
    <lineage>
        <taxon>Bacteria</taxon>
        <taxon>Bacillati</taxon>
        <taxon>Actinomycetota</taxon>
        <taxon>Actinomycetes</taxon>
        <taxon>Micrococcales</taxon>
        <taxon>Microbacteriaceae</taxon>
        <taxon>Microbacterium</taxon>
    </lineage>
</organism>
<sequence length="321" mass="33489">MAVIENAKVTVVGAGAVGSATAYAMLIRGSARQVVLYDIDRARVEAEALDLAHGAMFLGAGTVTGTSEIDRTAHSHVIVVTAGAAQRPGQTRLELIETNARIFRTMIPQLVKASPHAIVIVVTNPCDVLTMLAVEQTGIDPARLFASGCVLDTSRLRWAIAQRAGVDARSVHAHIAGEHGDSQVPLWSTATIGPVPLAEWEPAFGDDELDRIAQGVRTAAYAIIEGKGATNYAIGLAGTRVVEAVLRDENAILPVSTVLQGAHGIDGVALSVPSIVGSAGAVPLTGVRFSEREQEQFEASARTLAETAATVRAALSGRENP</sequence>
<proteinExistence type="inferred from homology"/>
<dbReference type="EMBL" id="DXAM01000059">
    <property type="protein sequence ID" value="HJA04091.1"/>
    <property type="molecule type" value="Genomic_DNA"/>
</dbReference>
<evidence type="ECO:0000259" key="11">
    <source>
        <dbReference type="Pfam" id="PF02866"/>
    </source>
</evidence>
<comment type="catalytic activity">
    <reaction evidence="6 7">
        <text>(S)-lactate + NAD(+) = pyruvate + NADH + H(+)</text>
        <dbReference type="Rhea" id="RHEA:23444"/>
        <dbReference type="ChEBI" id="CHEBI:15361"/>
        <dbReference type="ChEBI" id="CHEBI:15378"/>
        <dbReference type="ChEBI" id="CHEBI:16651"/>
        <dbReference type="ChEBI" id="CHEBI:57540"/>
        <dbReference type="ChEBI" id="CHEBI:57945"/>
        <dbReference type="EC" id="1.1.1.27"/>
    </reaction>
</comment>
<dbReference type="InterPro" id="IPR015955">
    <property type="entry name" value="Lactate_DH/Glyco_Ohase_4_C"/>
</dbReference>
<comment type="caution">
    <text evidence="12">The sequence shown here is derived from an EMBL/GenBank/DDBJ whole genome shotgun (WGS) entry which is preliminary data.</text>
</comment>
<evidence type="ECO:0000256" key="6">
    <source>
        <dbReference type="ARBA" id="ARBA00049258"/>
    </source>
</evidence>
<feature type="binding site" evidence="7">
    <location>
        <position position="157"/>
    </location>
    <ligand>
        <name>beta-D-fructose 1,6-bisphosphate</name>
        <dbReference type="ChEBI" id="CHEBI:32966"/>
        <note>allosteric activator</note>
    </ligand>
</feature>
<reference evidence="12" key="1">
    <citation type="journal article" date="2021" name="PeerJ">
        <title>Extensive microbial diversity within the chicken gut microbiome revealed by metagenomics and culture.</title>
        <authorList>
            <person name="Gilroy R."/>
            <person name="Ravi A."/>
            <person name="Getino M."/>
            <person name="Pursley I."/>
            <person name="Horton D.L."/>
            <person name="Alikhan N.F."/>
            <person name="Baker D."/>
            <person name="Gharbi K."/>
            <person name="Hall N."/>
            <person name="Watson M."/>
            <person name="Adriaenssens E.M."/>
            <person name="Foster-Nyarko E."/>
            <person name="Jarju S."/>
            <person name="Secka A."/>
            <person name="Antonio M."/>
            <person name="Oren A."/>
            <person name="Chaudhuri R.R."/>
            <person name="La Ragione R."/>
            <person name="Hildebrand F."/>
            <person name="Pallen M.J."/>
        </authorList>
    </citation>
    <scope>NUCLEOTIDE SEQUENCE</scope>
    <source>
        <strain evidence="12">ChiHjej8B7-3636</strain>
    </source>
</reference>
<dbReference type="SUPFAM" id="SSF51735">
    <property type="entry name" value="NAD(P)-binding Rossmann-fold domains"/>
    <property type="match status" value="1"/>
</dbReference>
<protein>
    <recommendedName>
        <fullName evidence="3 7">L-lactate dehydrogenase</fullName>
        <shortName evidence="7">L-LDH</shortName>
        <ecNumber evidence="3 7">1.1.1.27</ecNumber>
    </recommendedName>
</protein>
<feature type="binding site" evidence="7">
    <location>
        <position position="92"/>
    </location>
    <ligand>
        <name>substrate</name>
    </ligand>
</feature>
<feature type="binding site" evidence="7">
    <location>
        <position position="230"/>
    </location>
    <ligand>
        <name>substrate</name>
    </ligand>
</feature>
<dbReference type="GO" id="GO:0006096">
    <property type="term" value="P:glycolytic process"/>
    <property type="evidence" value="ECO:0007669"/>
    <property type="project" value="UniProtKB-UniRule"/>
</dbReference>
<keyword evidence="5 7" id="KW-0520">NAD</keyword>
<evidence type="ECO:0000256" key="5">
    <source>
        <dbReference type="ARBA" id="ARBA00023027"/>
    </source>
</evidence>
<dbReference type="HAMAP" id="MF_00488">
    <property type="entry name" value="Lactate_dehydrog"/>
    <property type="match status" value="1"/>
</dbReference>
<evidence type="ECO:0000256" key="8">
    <source>
        <dbReference type="PIRSR" id="PIRSR000102-1"/>
    </source>
</evidence>
<comment type="subcellular location">
    <subcellularLocation>
        <location evidence="7">Cytoplasm</location>
    </subcellularLocation>
</comment>
<feature type="binding site" evidence="9">
    <location>
        <begin position="13"/>
        <end position="18"/>
    </location>
    <ligand>
        <name>NAD(+)</name>
        <dbReference type="ChEBI" id="CHEBI:57540"/>
    </ligand>
</feature>
<dbReference type="PANTHER" id="PTHR43128:SF16">
    <property type="entry name" value="L-LACTATE DEHYDROGENASE"/>
    <property type="match status" value="1"/>
</dbReference>
<dbReference type="NCBIfam" id="TIGR01771">
    <property type="entry name" value="L-LDH-NAD"/>
    <property type="match status" value="1"/>
</dbReference>
<dbReference type="PROSITE" id="PS00064">
    <property type="entry name" value="L_LDH"/>
    <property type="match status" value="1"/>
</dbReference>
<evidence type="ECO:0000256" key="2">
    <source>
        <dbReference type="ARBA" id="ARBA00006054"/>
    </source>
</evidence>
<feature type="active site" description="Proton acceptor" evidence="7 8">
    <location>
        <position position="179"/>
    </location>
</feature>
<dbReference type="Pfam" id="PF02866">
    <property type="entry name" value="Ldh_1_C"/>
    <property type="match status" value="1"/>
</dbReference>
<dbReference type="Pfam" id="PF00056">
    <property type="entry name" value="Ldh_1_N"/>
    <property type="match status" value="1"/>
</dbReference>
<feature type="domain" description="Lactate/malate dehydrogenase C-terminal" evidence="11">
    <location>
        <begin position="151"/>
        <end position="310"/>
    </location>
</feature>
<evidence type="ECO:0000256" key="1">
    <source>
        <dbReference type="ARBA" id="ARBA00004843"/>
    </source>
</evidence>
<dbReference type="InterPro" id="IPR036291">
    <property type="entry name" value="NAD(P)-bd_dom_sf"/>
</dbReference>
<dbReference type="GO" id="GO:0004459">
    <property type="term" value="F:L-lactate dehydrogenase (NAD+) activity"/>
    <property type="evidence" value="ECO:0007669"/>
    <property type="project" value="UniProtKB-UniRule"/>
</dbReference>
<comment type="pathway">
    <text evidence="1 7">Fermentation; pyruvate fermentation to lactate; (S)-lactate from pyruvate: step 1/1.</text>
</comment>
<keyword evidence="4 7" id="KW-0560">Oxidoreductase</keyword>
<name>A0A9D2H5I1_9MICO</name>
<reference evidence="12" key="2">
    <citation type="submission" date="2021-04" db="EMBL/GenBank/DDBJ databases">
        <authorList>
            <person name="Gilroy R."/>
        </authorList>
    </citation>
    <scope>NUCLEOTIDE SEQUENCE</scope>
    <source>
        <strain evidence="12">ChiHjej8B7-3636</strain>
    </source>
</reference>
<comment type="similarity">
    <text evidence="2 7">Belongs to the LDH/MDH superfamily. LDH family.</text>
</comment>
<gene>
    <name evidence="7" type="primary">ldh</name>
    <name evidence="12" type="ORF">H9800_04450</name>
</gene>
<dbReference type="PANTHER" id="PTHR43128">
    <property type="entry name" value="L-2-HYDROXYCARBOXYLATE DEHYDROGENASE (NAD(P)(+))"/>
    <property type="match status" value="1"/>
</dbReference>